<comment type="caution">
    <text evidence="1">The sequence shown here is derived from an EMBL/GenBank/DDBJ whole genome shotgun (WGS) entry which is preliminary data.</text>
</comment>
<protein>
    <submittedName>
        <fullName evidence="1">Uncharacterized protein</fullName>
    </submittedName>
</protein>
<reference evidence="1 2" key="1">
    <citation type="submission" date="2021-06" db="EMBL/GenBank/DDBJ databases">
        <authorList>
            <person name="Palmer J.M."/>
        </authorList>
    </citation>
    <scope>NUCLEOTIDE SEQUENCE [LARGE SCALE GENOMIC DNA]</scope>
    <source>
        <strain evidence="1 2">CL_MEX2019</strain>
        <tissue evidence="1">Muscle</tissue>
    </source>
</reference>
<evidence type="ECO:0000313" key="2">
    <source>
        <dbReference type="Proteomes" id="UP001352852"/>
    </source>
</evidence>
<organism evidence="1 2">
    <name type="scientific">Characodon lateralis</name>
    <dbReference type="NCBI Taxonomy" id="208331"/>
    <lineage>
        <taxon>Eukaryota</taxon>
        <taxon>Metazoa</taxon>
        <taxon>Chordata</taxon>
        <taxon>Craniata</taxon>
        <taxon>Vertebrata</taxon>
        <taxon>Euteleostomi</taxon>
        <taxon>Actinopterygii</taxon>
        <taxon>Neopterygii</taxon>
        <taxon>Teleostei</taxon>
        <taxon>Neoteleostei</taxon>
        <taxon>Acanthomorphata</taxon>
        <taxon>Ovalentaria</taxon>
        <taxon>Atherinomorphae</taxon>
        <taxon>Cyprinodontiformes</taxon>
        <taxon>Goodeidae</taxon>
        <taxon>Characodon</taxon>
    </lineage>
</organism>
<proteinExistence type="predicted"/>
<keyword evidence="2" id="KW-1185">Reference proteome</keyword>
<name>A0ABU7D9Y0_9TELE</name>
<feature type="non-terminal residue" evidence="1">
    <location>
        <position position="127"/>
    </location>
</feature>
<dbReference type="EMBL" id="JAHUTJ010019359">
    <property type="protein sequence ID" value="MED6271973.1"/>
    <property type="molecule type" value="Genomic_DNA"/>
</dbReference>
<evidence type="ECO:0000313" key="1">
    <source>
        <dbReference type="EMBL" id="MED6271973.1"/>
    </source>
</evidence>
<gene>
    <name evidence="1" type="ORF">CHARACLAT_025548</name>
</gene>
<accession>A0ABU7D9Y0</accession>
<sequence>MEKKDGENRTEQRSRACWWRGVFWSWDHGGNQQAFPADQCIPSSFSTSLECEHLWYLLRSEAREEIAEHYRTSLQTGTVVESESALLPSSYIQTRNLTPVHFALVLFLHYRIYKFTMYNIHISNKKG</sequence>
<dbReference type="Proteomes" id="UP001352852">
    <property type="component" value="Unassembled WGS sequence"/>
</dbReference>